<evidence type="ECO:0000313" key="2">
    <source>
        <dbReference type="Proteomes" id="UP000014672"/>
    </source>
</evidence>
<dbReference type="KEGG" id="hpaz:K756_03985"/>
<accession>A0A806JD53</accession>
<dbReference type="Proteomes" id="UP000014672">
    <property type="component" value="Chromosome"/>
</dbReference>
<name>A0A806JD53_GLAPU</name>
<dbReference type="AlphaFoldDB" id="A0A806JD53"/>
<protein>
    <submittedName>
        <fullName evidence="1">Uncharacterized protein</fullName>
    </submittedName>
</protein>
<dbReference type="EMBL" id="CP005384">
    <property type="protein sequence ID" value="AGO16012.1"/>
    <property type="molecule type" value="Genomic_DNA"/>
</dbReference>
<sequence>MGHVLDLPPDELKRCIEECDYFGTGSYEASIEYLKKSRAEIEERRRKREAEERAPTQEEADKLIAEILADPDDYVGFLQRQAFDPDSVTVEGVIADIRASVKK</sequence>
<evidence type="ECO:0000313" key="1">
    <source>
        <dbReference type="EMBL" id="AGO16012.1"/>
    </source>
</evidence>
<organism evidence="1 2">
    <name type="scientific">Glaesserella parasuis ZJ0906</name>
    <dbReference type="NCBI Taxonomy" id="1322346"/>
    <lineage>
        <taxon>Bacteria</taxon>
        <taxon>Pseudomonadati</taxon>
        <taxon>Pseudomonadota</taxon>
        <taxon>Gammaproteobacteria</taxon>
        <taxon>Pasteurellales</taxon>
        <taxon>Pasteurellaceae</taxon>
        <taxon>Glaesserella</taxon>
    </lineage>
</organism>
<gene>
    <name evidence="1" type="ORF">K756_03985</name>
</gene>
<reference evidence="1 2" key="1">
    <citation type="journal article" date="2013" name="PLoS ONE">
        <title>Complete Genome Analysis of a Haemophilus parasuis Serovar 12 Strain from China.</title>
        <authorList>
            <person name="Li Y."/>
            <person name="Kwok A.H."/>
            <person name="Jiang J."/>
            <person name="Zou Y."/>
            <person name="Zheng F."/>
            <person name="Chen P."/>
            <person name="Hou C."/>
            <person name="Leung F.C."/>
            <person name="Jiang P."/>
        </authorList>
    </citation>
    <scope>NUCLEOTIDE SEQUENCE [LARGE SCALE GENOMIC DNA]</scope>
    <source>
        <strain evidence="1 2">ZJ0906</strain>
    </source>
</reference>
<proteinExistence type="predicted"/>